<feature type="domain" description="Gingipain" evidence="2">
    <location>
        <begin position="530"/>
        <end position="898"/>
    </location>
</feature>
<dbReference type="Gene3D" id="3.40.50.1460">
    <property type="match status" value="1"/>
</dbReference>
<dbReference type="GO" id="GO:0006508">
    <property type="term" value="P:proteolysis"/>
    <property type="evidence" value="ECO:0007669"/>
    <property type="project" value="InterPro"/>
</dbReference>
<accession>A0A1T5BIN5</accession>
<dbReference type="SUPFAM" id="SSF52129">
    <property type="entry name" value="Caspase-like"/>
    <property type="match status" value="1"/>
</dbReference>
<reference evidence="3 4" key="1">
    <citation type="submission" date="2017-02" db="EMBL/GenBank/DDBJ databases">
        <authorList>
            <person name="Peterson S.W."/>
        </authorList>
    </citation>
    <scope>NUCLEOTIDE SEQUENCE [LARGE SCALE GENOMIC DNA]</scope>
    <source>
        <strain evidence="3 4">DSM 24412</strain>
    </source>
</reference>
<keyword evidence="1" id="KW-0732">Signal</keyword>
<dbReference type="AlphaFoldDB" id="A0A1T5BIN5"/>
<dbReference type="STRING" id="889453.SAMN03080601_00532"/>
<gene>
    <name evidence="3" type="ORF">SAMN03080601_00532</name>
</gene>
<dbReference type="Pfam" id="PF01364">
    <property type="entry name" value="Peptidase_C25"/>
    <property type="match status" value="1"/>
</dbReference>
<keyword evidence="4" id="KW-1185">Reference proteome</keyword>
<dbReference type="CDD" id="cd02258">
    <property type="entry name" value="Peptidase_C25_N"/>
    <property type="match status" value="1"/>
</dbReference>
<dbReference type="KEGG" id="asx:CDL62_11260"/>
<dbReference type="InterPro" id="IPR029031">
    <property type="entry name" value="Gingipain_N_sf"/>
</dbReference>
<evidence type="ECO:0000313" key="4">
    <source>
        <dbReference type="Proteomes" id="UP000191055"/>
    </source>
</evidence>
<organism evidence="3 4">
    <name type="scientific">Alkalitalea saponilacus</name>
    <dbReference type="NCBI Taxonomy" id="889453"/>
    <lineage>
        <taxon>Bacteria</taxon>
        <taxon>Pseudomonadati</taxon>
        <taxon>Bacteroidota</taxon>
        <taxon>Bacteroidia</taxon>
        <taxon>Marinilabiliales</taxon>
        <taxon>Marinilabiliaceae</taxon>
        <taxon>Alkalitalea</taxon>
    </lineage>
</organism>
<dbReference type="InterPro" id="IPR001769">
    <property type="entry name" value="Gingipain"/>
</dbReference>
<proteinExistence type="predicted"/>
<dbReference type="EMBL" id="FUYV01000002">
    <property type="protein sequence ID" value="SKB47106.1"/>
    <property type="molecule type" value="Genomic_DNA"/>
</dbReference>
<protein>
    <submittedName>
        <fullName evidence="3">Peptidase family C25</fullName>
    </submittedName>
</protein>
<evidence type="ECO:0000313" key="3">
    <source>
        <dbReference type="EMBL" id="SKB47106.1"/>
    </source>
</evidence>
<dbReference type="OrthoDB" id="9809780at2"/>
<dbReference type="GO" id="GO:0008234">
    <property type="term" value="F:cysteine-type peptidase activity"/>
    <property type="evidence" value="ECO:0007669"/>
    <property type="project" value="InterPro"/>
</dbReference>
<evidence type="ECO:0000256" key="1">
    <source>
        <dbReference type="ARBA" id="ARBA00022729"/>
    </source>
</evidence>
<dbReference type="InterPro" id="IPR029030">
    <property type="entry name" value="Caspase-like_dom_sf"/>
</dbReference>
<dbReference type="NCBIfam" id="NF033707">
    <property type="entry name" value="T9SS_sortase"/>
    <property type="match status" value="1"/>
</dbReference>
<dbReference type="RefSeq" id="WP_079556326.1">
    <property type="nucleotide sequence ID" value="NZ_CP021904.1"/>
</dbReference>
<dbReference type="Proteomes" id="UP000191055">
    <property type="component" value="Unassembled WGS sequence"/>
</dbReference>
<dbReference type="Gene3D" id="3.40.50.10390">
    <property type="entry name" value="Gingipain r, domain 1"/>
    <property type="match status" value="1"/>
</dbReference>
<name>A0A1T5BIN5_9BACT</name>
<sequence length="1261" mass="141438">MQRIVFFSVLFLFAISSLYAHKHGLEVSKQIVWGEYTINETLPFEGDGHWEDGGVPVYRFRVALPNETDPSSINVQIQDLQLLPGDSEFSHLADYRNVLPELRSLVVSIRMNTYLEIEIIPFHLADNEILRVSGFTALIEFQTSSVEALKSADLKASTSLFKSNSVLSSGFWQKISVSETGIYRIPYSTLTSWGFSNPQNVAIYGYGGQMVPRINANARPDDLPEVGIMHHNNAIYFYAHGPVTWSWDYNKQMFTHQLHYWSNFAFYFLTEKDSPPKSVPLMDVETRTPTHTITTFDERKYHELENHNILKSGRKWFGEKFEGNGVRSRTVSFDFQGRDVSAPVKMNINVVGRSPNMHSFRVSVNNSSALLNLSIPPVSIFSSDGPFAHEASGLIEIQDDQEKLDVKIEFNETHNRAEGYLDYITFNARSALSMQGGQLHFRDKQSSGTDRVLRFRIQNGNSNHVVWDVTDIISPQKMQSQLFGGNLEFVADAEIYREYVAFDPSGQFPVPNRVGLVPNQNLHALQQTDYVIVVADEFETFAHQLAALHQQHNDLDPVVVPVSQVYNEFSWGHQDPTAIRSLMRMLFHRANGDQTIAPKYLLLFGNGSYDNRSKTAGLERGIVTYQSANSTHQTNTYVTDDYFGFLGQNEGADDRFDRLDIGIGRFPVNNEADAQVAVSKVRRYFEEQDPGEWRKLVTFLADDGDFNIHQRDADFLAERVLRNHAEFDVRKIYLDNYPHTSSSAGRRVPEAEDLVNRTISEGTILFNFVGHGGPGGLTEERVITTASINNWTNIRRLPLFVTATCEFGRFDDHSSVSAGERVFLNSSGGGIGLLTTTRVVFSSLNFQLNNSFFNYVFYRNNDGSKPAFGDIIRNTKNGAGSSVNKLNFTLLGDPALKLIYPEHSVNTIAINGRSIDAIPDTIQALSKVQLEGMVTDKHGNFMETFSGEVNVVVFDKPLEVRTLGNAGATPFEFKSFSSILFRGKATVENGIFDIEFVVPFDIRYNYGFGKISYYARSDQYGTAFGAYENIVVGGFNVDAPEDNDGPQVNMYLNHAGFRSGDVTNSRPMLYAEIFDESGINTSGAGIGHDIVLIINGNRNEPIVLNSYFQAKPDTYQEGTIVYQLPELEPGKHEISLRVWDTYNNSTTEVLEFTVGRGKDLTIRDFKWYPNPASGNTTGYFSFGLDEPNSRLNINVDVISSDGRTIGKYRVDVVAEGNYVSPVPVALGSLGIRNPGLYYIRFHISTSGGKESQIVEKILVKP</sequence>
<evidence type="ECO:0000259" key="2">
    <source>
        <dbReference type="Pfam" id="PF01364"/>
    </source>
</evidence>